<evidence type="ECO:0000313" key="6">
    <source>
        <dbReference type="EMBL" id="CAB4995268.1"/>
    </source>
</evidence>
<dbReference type="InterPro" id="IPR012340">
    <property type="entry name" value="NA-bd_OB-fold"/>
</dbReference>
<name>A0A6J7NRI8_9ZZZZ</name>
<dbReference type="Pfam" id="PF05958">
    <property type="entry name" value="tRNA_U5-meth_tr"/>
    <property type="match status" value="1"/>
</dbReference>
<dbReference type="InterPro" id="IPR029063">
    <property type="entry name" value="SAM-dependent_MTases_sf"/>
</dbReference>
<dbReference type="Pfam" id="PF01938">
    <property type="entry name" value="TRAM"/>
    <property type="match status" value="1"/>
</dbReference>
<gene>
    <name evidence="6" type="ORF">UFOPK3914_01825</name>
</gene>
<keyword evidence="1" id="KW-0489">Methyltransferase</keyword>
<organism evidence="6">
    <name type="scientific">freshwater metagenome</name>
    <dbReference type="NCBI Taxonomy" id="449393"/>
    <lineage>
        <taxon>unclassified sequences</taxon>
        <taxon>metagenomes</taxon>
        <taxon>ecological metagenomes</taxon>
    </lineage>
</organism>
<sequence length="439" mass="47016">MQDVSPHQSEQASLQPERQPERQPELQIERIVAGGLGLGHEESGRIVLVEGALPGDRVLVEITESSKRMARGQVRAVLESAAGRREAPCKEVAAGCGGCDLQHAEEALQLRLKAEIVTDALRRISGLEGVPISFAGELPATQYRTTLRCGVEGPTATSAASTGSEQRGRVGFRKRHSHQIHQISSCMVAHPLIDELIQQCRFVGTREVTFRVGARTAQRMAIVDAQAATGERFGLPEDVHVVTQQALAQGEQAWIYEQVAGKQFRISARSFFQARPDGAEALIQAVARAVTPFDAASDRLVDLYGGVGLFTAGLNAQRSVLVERSESSVADARVNLFDLDTQIVASSVETWRPSAADVVVADPARAGLNTAGVAAVVATGAERVALVSCDPAALGRDLGLLVAAGFEVLRIEIVDMFPQTHHIETVTTLRRMSASRISS</sequence>
<evidence type="ECO:0000259" key="5">
    <source>
        <dbReference type="PROSITE" id="PS50926"/>
    </source>
</evidence>
<dbReference type="InterPro" id="IPR010280">
    <property type="entry name" value="U5_MeTrfase_fam"/>
</dbReference>
<dbReference type="Gene3D" id="3.40.50.150">
    <property type="entry name" value="Vaccinia Virus protein VP39"/>
    <property type="match status" value="1"/>
</dbReference>
<evidence type="ECO:0000256" key="1">
    <source>
        <dbReference type="ARBA" id="ARBA00022603"/>
    </source>
</evidence>
<feature type="region of interest" description="Disordered" evidence="4">
    <location>
        <begin position="153"/>
        <end position="173"/>
    </location>
</feature>
<dbReference type="SUPFAM" id="SSF53335">
    <property type="entry name" value="S-adenosyl-L-methionine-dependent methyltransferases"/>
    <property type="match status" value="1"/>
</dbReference>
<dbReference type="GO" id="GO:0070475">
    <property type="term" value="P:rRNA base methylation"/>
    <property type="evidence" value="ECO:0007669"/>
    <property type="project" value="TreeGrafter"/>
</dbReference>
<keyword evidence="2" id="KW-0808">Transferase</keyword>
<keyword evidence="3" id="KW-0949">S-adenosyl-L-methionine</keyword>
<accession>A0A6J7NRI8</accession>
<dbReference type="InterPro" id="IPR002792">
    <property type="entry name" value="TRAM_dom"/>
</dbReference>
<feature type="domain" description="TRAM" evidence="5">
    <location>
        <begin position="17"/>
        <end position="76"/>
    </location>
</feature>
<dbReference type="PROSITE" id="PS50926">
    <property type="entry name" value="TRAM"/>
    <property type="match status" value="1"/>
</dbReference>
<dbReference type="SUPFAM" id="SSF50249">
    <property type="entry name" value="Nucleic acid-binding proteins"/>
    <property type="match status" value="1"/>
</dbReference>
<dbReference type="PROSITE" id="PS51687">
    <property type="entry name" value="SAM_MT_RNA_M5U"/>
    <property type="match status" value="1"/>
</dbReference>
<dbReference type="Gene3D" id="2.40.50.1070">
    <property type="match status" value="1"/>
</dbReference>
<evidence type="ECO:0000256" key="4">
    <source>
        <dbReference type="SAM" id="MobiDB-lite"/>
    </source>
</evidence>
<feature type="compositionally biased region" description="Polar residues" evidence="4">
    <location>
        <begin position="155"/>
        <end position="165"/>
    </location>
</feature>
<dbReference type="PANTHER" id="PTHR11061:SF30">
    <property type="entry name" value="TRNA (URACIL(54)-C(5))-METHYLTRANSFERASE"/>
    <property type="match status" value="1"/>
</dbReference>
<protein>
    <submittedName>
        <fullName evidence="6">Unannotated protein</fullName>
    </submittedName>
</protein>
<feature type="region of interest" description="Disordered" evidence="4">
    <location>
        <begin position="1"/>
        <end position="25"/>
    </location>
</feature>
<dbReference type="Gene3D" id="2.40.50.140">
    <property type="entry name" value="Nucleic acid-binding proteins"/>
    <property type="match status" value="1"/>
</dbReference>
<dbReference type="GO" id="GO:0070041">
    <property type="term" value="F:rRNA (uridine-C5-)-methyltransferase activity"/>
    <property type="evidence" value="ECO:0007669"/>
    <property type="project" value="TreeGrafter"/>
</dbReference>
<dbReference type="InterPro" id="IPR030391">
    <property type="entry name" value="MeTrfase_TrmA_CS"/>
</dbReference>
<feature type="compositionally biased region" description="Polar residues" evidence="4">
    <location>
        <begin position="1"/>
        <end position="16"/>
    </location>
</feature>
<dbReference type="PROSITE" id="PS01231">
    <property type="entry name" value="TRMA_2"/>
    <property type="match status" value="1"/>
</dbReference>
<evidence type="ECO:0000256" key="2">
    <source>
        <dbReference type="ARBA" id="ARBA00022679"/>
    </source>
</evidence>
<dbReference type="PANTHER" id="PTHR11061">
    <property type="entry name" value="RNA M5U METHYLTRANSFERASE"/>
    <property type="match status" value="1"/>
</dbReference>
<dbReference type="EMBL" id="CAFBOG010000228">
    <property type="protein sequence ID" value="CAB4995268.1"/>
    <property type="molecule type" value="Genomic_DNA"/>
</dbReference>
<dbReference type="AlphaFoldDB" id="A0A6J7NRI8"/>
<reference evidence="6" key="1">
    <citation type="submission" date="2020-05" db="EMBL/GenBank/DDBJ databases">
        <authorList>
            <person name="Chiriac C."/>
            <person name="Salcher M."/>
            <person name="Ghai R."/>
            <person name="Kavagutti S V."/>
        </authorList>
    </citation>
    <scope>NUCLEOTIDE SEQUENCE</scope>
</reference>
<proteinExistence type="predicted"/>
<evidence type="ECO:0000256" key="3">
    <source>
        <dbReference type="ARBA" id="ARBA00022691"/>
    </source>
</evidence>